<dbReference type="CDD" id="cd02440">
    <property type="entry name" value="AdoMet_MTases"/>
    <property type="match status" value="1"/>
</dbReference>
<proteinExistence type="predicted"/>
<evidence type="ECO:0000313" key="1">
    <source>
        <dbReference type="EMBL" id="SLM48120.1"/>
    </source>
</evidence>
<dbReference type="AlphaFoldDB" id="A0A1W1I548"/>
<name>A0A1W1I548_9BACT</name>
<evidence type="ECO:0000313" key="2">
    <source>
        <dbReference type="Proteomes" id="UP000192042"/>
    </source>
</evidence>
<dbReference type="PANTHER" id="PTHR43861">
    <property type="entry name" value="TRANS-ACONITATE 2-METHYLTRANSFERASE-RELATED"/>
    <property type="match status" value="1"/>
</dbReference>
<sequence>MITLTSPSSSRLDRVIDVACLICGRAQIDVLASTADIQFQFRILNAFHRRRRIESHPDQLADRTRFTQDYSAQIVQCRTCGFIYRNPRPVATTITSTYAKDHYSAAHLQAEFDAQRSWAKHKASRLARWLPVKRTPSIIEVGSFVGGFLAAAQEHGWTVLGVDPGKQVAEFCLARGLPVHCGTLADAPIASQSVDAVVIWNTFDQLPDPDITLESARQMLRTDGILVIRVPNGLLYRHAVKSLKRNGLWRHILIATLAWNNLLGFPYLHGYSVGTLDRLLGRHGFRRRGVYGDALLPLADRHTKLWARWEEHMVKWGCRLLAAQPFQPASQWYPWMDLYYGLSGPIQTNMPPQESRGQLASFVSRQ</sequence>
<dbReference type="RefSeq" id="WP_080886548.1">
    <property type="nucleotide sequence ID" value="NZ_LT828648.1"/>
</dbReference>
<gene>
    <name evidence="1" type="ORF">NSJP_1948</name>
</gene>
<dbReference type="KEGG" id="nja:NSJP_1948"/>
<dbReference type="STRING" id="1325564.NSJP_1948"/>
<dbReference type="Proteomes" id="UP000192042">
    <property type="component" value="Chromosome I"/>
</dbReference>
<dbReference type="InterPro" id="IPR029063">
    <property type="entry name" value="SAM-dependent_MTases_sf"/>
</dbReference>
<dbReference type="SUPFAM" id="SSF53335">
    <property type="entry name" value="S-adenosyl-L-methionine-dependent methyltransferases"/>
    <property type="match status" value="1"/>
</dbReference>
<accession>A0A1W1I548</accession>
<dbReference type="Pfam" id="PF13489">
    <property type="entry name" value="Methyltransf_23"/>
    <property type="match status" value="1"/>
</dbReference>
<dbReference type="Gene3D" id="3.40.50.150">
    <property type="entry name" value="Vaccinia Virus protein VP39"/>
    <property type="match status" value="1"/>
</dbReference>
<protein>
    <submittedName>
        <fullName evidence="1">Uncharacterized protein</fullName>
    </submittedName>
</protein>
<reference evidence="1 2" key="1">
    <citation type="submission" date="2017-03" db="EMBL/GenBank/DDBJ databases">
        <authorList>
            <person name="Afonso C.L."/>
            <person name="Miller P.J."/>
            <person name="Scott M.A."/>
            <person name="Spackman E."/>
            <person name="Goraichik I."/>
            <person name="Dimitrov K.M."/>
            <person name="Suarez D.L."/>
            <person name="Swayne D.E."/>
        </authorList>
    </citation>
    <scope>NUCLEOTIDE SEQUENCE [LARGE SCALE GENOMIC DNA]</scope>
    <source>
        <strain evidence="1">Genome sequencing of Nitrospira japonica strain NJ11</strain>
    </source>
</reference>
<dbReference type="OrthoDB" id="9787662at2"/>
<dbReference type="EMBL" id="LT828648">
    <property type="protein sequence ID" value="SLM48120.1"/>
    <property type="molecule type" value="Genomic_DNA"/>
</dbReference>
<keyword evidence="2" id="KW-1185">Reference proteome</keyword>
<organism evidence="1 2">
    <name type="scientific">Nitrospira japonica</name>
    <dbReference type="NCBI Taxonomy" id="1325564"/>
    <lineage>
        <taxon>Bacteria</taxon>
        <taxon>Pseudomonadati</taxon>
        <taxon>Nitrospirota</taxon>
        <taxon>Nitrospiria</taxon>
        <taxon>Nitrospirales</taxon>
        <taxon>Nitrospiraceae</taxon>
        <taxon>Nitrospira</taxon>
    </lineage>
</organism>